<dbReference type="EMBL" id="JXTC01000677">
    <property type="protein sequence ID" value="PON40899.1"/>
    <property type="molecule type" value="Genomic_DNA"/>
</dbReference>
<proteinExistence type="predicted"/>
<name>A0A2P5AWI5_TREOI</name>
<dbReference type="Proteomes" id="UP000237000">
    <property type="component" value="Unassembled WGS sequence"/>
</dbReference>
<dbReference type="InParanoid" id="A0A2P5AWI5"/>
<comment type="caution">
    <text evidence="2">The sequence shown here is derived from an EMBL/GenBank/DDBJ whole genome shotgun (WGS) entry which is preliminary data.</text>
</comment>
<evidence type="ECO:0000256" key="1">
    <source>
        <dbReference type="SAM" id="MobiDB-lite"/>
    </source>
</evidence>
<evidence type="ECO:0000313" key="2">
    <source>
        <dbReference type="EMBL" id="PON40899.1"/>
    </source>
</evidence>
<feature type="non-terminal residue" evidence="2">
    <location>
        <position position="1"/>
    </location>
</feature>
<organism evidence="2 3">
    <name type="scientific">Trema orientale</name>
    <name type="common">Charcoal tree</name>
    <name type="synonym">Celtis orientalis</name>
    <dbReference type="NCBI Taxonomy" id="63057"/>
    <lineage>
        <taxon>Eukaryota</taxon>
        <taxon>Viridiplantae</taxon>
        <taxon>Streptophyta</taxon>
        <taxon>Embryophyta</taxon>
        <taxon>Tracheophyta</taxon>
        <taxon>Spermatophyta</taxon>
        <taxon>Magnoliopsida</taxon>
        <taxon>eudicotyledons</taxon>
        <taxon>Gunneridae</taxon>
        <taxon>Pentapetalae</taxon>
        <taxon>rosids</taxon>
        <taxon>fabids</taxon>
        <taxon>Rosales</taxon>
        <taxon>Cannabaceae</taxon>
        <taxon>Trema</taxon>
    </lineage>
</organism>
<dbReference type="AlphaFoldDB" id="A0A2P5AWI5"/>
<gene>
    <name evidence="2" type="ORF">TorRG33x02_339370</name>
</gene>
<sequence>ALKLLIFSCCRTREIKRRRRTWRRRTPPPPARRASPFEIEATDEAPPTIATVF</sequence>
<reference evidence="3" key="1">
    <citation type="submission" date="2016-06" db="EMBL/GenBank/DDBJ databases">
        <title>Parallel loss of symbiosis genes in relatives of nitrogen-fixing non-legume Parasponia.</title>
        <authorList>
            <person name="Van Velzen R."/>
            <person name="Holmer R."/>
            <person name="Bu F."/>
            <person name="Rutten L."/>
            <person name="Van Zeijl A."/>
            <person name="Liu W."/>
            <person name="Santuari L."/>
            <person name="Cao Q."/>
            <person name="Sharma T."/>
            <person name="Shen D."/>
            <person name="Roswanjaya Y."/>
            <person name="Wardhani T."/>
            <person name="Kalhor M.S."/>
            <person name="Jansen J."/>
            <person name="Van den Hoogen J."/>
            <person name="Gungor B."/>
            <person name="Hartog M."/>
            <person name="Hontelez J."/>
            <person name="Verver J."/>
            <person name="Yang W.-C."/>
            <person name="Schijlen E."/>
            <person name="Repin R."/>
            <person name="Schilthuizen M."/>
            <person name="Schranz E."/>
            <person name="Heidstra R."/>
            <person name="Miyata K."/>
            <person name="Fedorova E."/>
            <person name="Kohlen W."/>
            <person name="Bisseling T."/>
            <person name="Smit S."/>
            <person name="Geurts R."/>
        </authorList>
    </citation>
    <scope>NUCLEOTIDE SEQUENCE [LARGE SCALE GENOMIC DNA]</scope>
    <source>
        <strain evidence="3">cv. RG33-2</strain>
    </source>
</reference>
<feature type="region of interest" description="Disordered" evidence="1">
    <location>
        <begin position="21"/>
        <end position="41"/>
    </location>
</feature>
<accession>A0A2P5AWI5</accession>
<evidence type="ECO:0000313" key="3">
    <source>
        <dbReference type="Proteomes" id="UP000237000"/>
    </source>
</evidence>
<keyword evidence="3" id="KW-1185">Reference proteome</keyword>
<protein>
    <submittedName>
        <fullName evidence="2">Uncharacterized protein</fullName>
    </submittedName>
</protein>